<evidence type="ECO:0000313" key="2">
    <source>
        <dbReference type="Proteomes" id="UP001432222"/>
    </source>
</evidence>
<reference evidence="1" key="1">
    <citation type="submission" date="2022-10" db="EMBL/GenBank/DDBJ databases">
        <title>The complete genomes of actinobacterial strains from the NBC collection.</title>
        <authorList>
            <person name="Joergensen T.S."/>
            <person name="Alvarez Arevalo M."/>
            <person name="Sterndorff E.B."/>
            <person name="Faurdal D."/>
            <person name="Vuksanovic O."/>
            <person name="Mourched A.-S."/>
            <person name="Charusanti P."/>
            <person name="Shaw S."/>
            <person name="Blin K."/>
            <person name="Weber T."/>
        </authorList>
    </citation>
    <scope>NUCLEOTIDE SEQUENCE</scope>
    <source>
        <strain evidence="1">NBC_00222</strain>
    </source>
</reference>
<accession>A0ABZ1U6M4</accession>
<evidence type="ECO:0000313" key="1">
    <source>
        <dbReference type="EMBL" id="WUQ86190.1"/>
    </source>
</evidence>
<organism evidence="1 2">
    <name type="scientific">Kitasatospora purpeofusca</name>
    <dbReference type="NCBI Taxonomy" id="67352"/>
    <lineage>
        <taxon>Bacteria</taxon>
        <taxon>Bacillati</taxon>
        <taxon>Actinomycetota</taxon>
        <taxon>Actinomycetes</taxon>
        <taxon>Kitasatosporales</taxon>
        <taxon>Streptomycetaceae</taxon>
        <taxon>Kitasatospora</taxon>
    </lineage>
</organism>
<name>A0ABZ1U6M4_9ACTN</name>
<proteinExistence type="predicted"/>
<keyword evidence="2" id="KW-1185">Reference proteome</keyword>
<dbReference type="EMBL" id="CP108110">
    <property type="protein sequence ID" value="WUQ86190.1"/>
    <property type="molecule type" value="Genomic_DNA"/>
</dbReference>
<gene>
    <name evidence="1" type="ORF">OHA16_26485</name>
</gene>
<dbReference type="RefSeq" id="WP_328956833.1">
    <property type="nucleotide sequence ID" value="NZ_CP108110.1"/>
</dbReference>
<protein>
    <submittedName>
        <fullName evidence="1">Uncharacterized protein</fullName>
    </submittedName>
</protein>
<sequence>MYAALVQDVLKVLGDEPALVREYARGAEALKRRKQLEESVSTT</sequence>
<dbReference type="Proteomes" id="UP001432222">
    <property type="component" value="Chromosome"/>
</dbReference>